<accession>A0AAV4PF51</accession>
<proteinExistence type="predicted"/>
<reference evidence="2 3" key="1">
    <citation type="submission" date="2021-06" db="EMBL/GenBank/DDBJ databases">
        <title>Caerostris darwini draft genome.</title>
        <authorList>
            <person name="Kono N."/>
            <person name="Arakawa K."/>
        </authorList>
    </citation>
    <scope>NUCLEOTIDE SEQUENCE [LARGE SCALE GENOMIC DNA]</scope>
</reference>
<evidence type="ECO:0000313" key="2">
    <source>
        <dbReference type="EMBL" id="GIX95800.1"/>
    </source>
</evidence>
<feature type="region of interest" description="Disordered" evidence="1">
    <location>
        <begin position="27"/>
        <end position="57"/>
    </location>
</feature>
<evidence type="ECO:0000256" key="1">
    <source>
        <dbReference type="SAM" id="MobiDB-lite"/>
    </source>
</evidence>
<dbReference type="AlphaFoldDB" id="A0AAV4PF51"/>
<dbReference type="Proteomes" id="UP001054837">
    <property type="component" value="Unassembled WGS sequence"/>
</dbReference>
<dbReference type="EMBL" id="BPLQ01002817">
    <property type="protein sequence ID" value="GIX95800.1"/>
    <property type="molecule type" value="Genomic_DNA"/>
</dbReference>
<protein>
    <submittedName>
        <fullName evidence="2">Uncharacterized protein</fullName>
    </submittedName>
</protein>
<comment type="caution">
    <text evidence="2">The sequence shown here is derived from an EMBL/GenBank/DDBJ whole genome shotgun (WGS) entry which is preliminary data.</text>
</comment>
<sequence>MHFTYFHSKLPTFGRLTCRQIADERIRGPHSDSNIHQTIFPAGTRTGGTIANPRTKNSPELPFWSWWTSSGPKCTGKKRNPFRLQLQSRSV</sequence>
<organism evidence="2 3">
    <name type="scientific">Caerostris darwini</name>
    <dbReference type="NCBI Taxonomy" id="1538125"/>
    <lineage>
        <taxon>Eukaryota</taxon>
        <taxon>Metazoa</taxon>
        <taxon>Ecdysozoa</taxon>
        <taxon>Arthropoda</taxon>
        <taxon>Chelicerata</taxon>
        <taxon>Arachnida</taxon>
        <taxon>Araneae</taxon>
        <taxon>Araneomorphae</taxon>
        <taxon>Entelegynae</taxon>
        <taxon>Araneoidea</taxon>
        <taxon>Araneidae</taxon>
        <taxon>Caerostris</taxon>
    </lineage>
</organism>
<feature type="compositionally biased region" description="Polar residues" evidence="1">
    <location>
        <begin position="47"/>
        <end position="57"/>
    </location>
</feature>
<gene>
    <name evidence="2" type="ORF">CDAR_289101</name>
</gene>
<evidence type="ECO:0000313" key="3">
    <source>
        <dbReference type="Proteomes" id="UP001054837"/>
    </source>
</evidence>
<name>A0AAV4PF51_9ARAC</name>
<keyword evidence="3" id="KW-1185">Reference proteome</keyword>